<dbReference type="SUPFAM" id="SSF46689">
    <property type="entry name" value="Homeodomain-like"/>
    <property type="match status" value="1"/>
</dbReference>
<dbReference type="CDD" id="cd00167">
    <property type="entry name" value="SANT"/>
    <property type="match status" value="2"/>
</dbReference>
<dbReference type="SMART" id="SM00717">
    <property type="entry name" value="SANT"/>
    <property type="match status" value="2"/>
</dbReference>
<evidence type="ECO:0000256" key="1">
    <source>
        <dbReference type="ARBA" id="ARBA00022737"/>
    </source>
</evidence>
<evidence type="ECO:0000313" key="6">
    <source>
        <dbReference type="Proteomes" id="UP001497457"/>
    </source>
</evidence>
<feature type="domain" description="Myb-like" evidence="3">
    <location>
        <begin position="22"/>
        <end position="69"/>
    </location>
</feature>
<sequence length="239" mass="25715">MMAVPDEAAAAAGGVGPAAVAKKSAWTKEEDALLREQVRVHGAQNWAAISEALPGRNPKSCRLRWCQHLTPGVDAARPFSEKEDERIAQYYRLYPNKWATIAGYLPGRSDNAVKNRWNSVLSKRLHHHHHQQQAAVRLSDGTLLLFPLEAGDVMAFRRGVPVLRHPTPGDAVVDLSGAGLDLFPLAPGDLAGGDDNAAEMDVDCRDDDDPTIPSLSLGPSTEAASMAAFKAMVEAVRAP</sequence>
<reference evidence="6" key="1">
    <citation type="submission" date="2024-06" db="EMBL/GenBank/DDBJ databases">
        <authorList>
            <person name="Ryan C."/>
        </authorList>
    </citation>
    <scope>NUCLEOTIDE SEQUENCE [LARGE SCALE GENOMIC DNA]</scope>
</reference>
<name>A0ABC8X8M0_9POAL</name>
<dbReference type="PANTHER" id="PTHR45614:SF262">
    <property type="entry name" value="TRANSCRIPTION FACTOR MYB44"/>
    <property type="match status" value="1"/>
</dbReference>
<accession>A0ABC8X8M0</accession>
<dbReference type="Pfam" id="PF00249">
    <property type="entry name" value="Myb_DNA-binding"/>
    <property type="match status" value="2"/>
</dbReference>
<gene>
    <name evidence="5" type="ORF">URODEC1_LOCUS21202</name>
</gene>
<evidence type="ECO:0000313" key="5">
    <source>
        <dbReference type="EMBL" id="CAL4921686.1"/>
    </source>
</evidence>
<dbReference type="InterPro" id="IPR001005">
    <property type="entry name" value="SANT/Myb"/>
</dbReference>
<protein>
    <submittedName>
        <fullName evidence="5">Uncharacterized protein</fullName>
    </submittedName>
</protein>
<keyword evidence="6" id="KW-1185">Reference proteome</keyword>
<dbReference type="AlphaFoldDB" id="A0ABC8X8M0"/>
<dbReference type="GO" id="GO:0003677">
    <property type="term" value="F:DNA binding"/>
    <property type="evidence" value="ECO:0007669"/>
    <property type="project" value="UniProtKB-KW"/>
</dbReference>
<dbReference type="PROSITE" id="PS51294">
    <property type="entry name" value="HTH_MYB"/>
    <property type="match status" value="2"/>
</dbReference>
<feature type="domain" description="Myb-like" evidence="3">
    <location>
        <begin position="78"/>
        <end position="121"/>
    </location>
</feature>
<organism evidence="5 6">
    <name type="scientific">Urochloa decumbens</name>
    <dbReference type="NCBI Taxonomy" id="240449"/>
    <lineage>
        <taxon>Eukaryota</taxon>
        <taxon>Viridiplantae</taxon>
        <taxon>Streptophyta</taxon>
        <taxon>Embryophyta</taxon>
        <taxon>Tracheophyta</taxon>
        <taxon>Spermatophyta</taxon>
        <taxon>Magnoliopsida</taxon>
        <taxon>Liliopsida</taxon>
        <taxon>Poales</taxon>
        <taxon>Poaceae</taxon>
        <taxon>PACMAD clade</taxon>
        <taxon>Panicoideae</taxon>
        <taxon>Panicodae</taxon>
        <taxon>Paniceae</taxon>
        <taxon>Melinidinae</taxon>
        <taxon>Urochloa</taxon>
    </lineage>
</organism>
<dbReference type="InterPro" id="IPR017930">
    <property type="entry name" value="Myb_dom"/>
</dbReference>
<keyword evidence="2" id="KW-0238">DNA-binding</keyword>
<feature type="domain" description="HTH myb-type" evidence="4">
    <location>
        <begin position="77"/>
        <end position="125"/>
    </location>
</feature>
<dbReference type="PROSITE" id="PS50090">
    <property type="entry name" value="MYB_LIKE"/>
    <property type="match status" value="2"/>
</dbReference>
<proteinExistence type="predicted"/>
<dbReference type="PANTHER" id="PTHR45614">
    <property type="entry name" value="MYB PROTEIN-RELATED"/>
    <property type="match status" value="1"/>
</dbReference>
<reference evidence="5 6" key="2">
    <citation type="submission" date="2024-10" db="EMBL/GenBank/DDBJ databases">
        <authorList>
            <person name="Ryan C."/>
        </authorList>
    </citation>
    <scope>NUCLEOTIDE SEQUENCE [LARGE SCALE GENOMIC DNA]</scope>
</reference>
<dbReference type="FunFam" id="1.10.10.60:FF:000010">
    <property type="entry name" value="Transcriptional activator Myb isoform A"/>
    <property type="match status" value="1"/>
</dbReference>
<dbReference type="Gene3D" id="1.10.10.60">
    <property type="entry name" value="Homeodomain-like"/>
    <property type="match status" value="2"/>
</dbReference>
<keyword evidence="1" id="KW-0677">Repeat</keyword>
<dbReference type="Proteomes" id="UP001497457">
    <property type="component" value="Chromosome 14rd"/>
</dbReference>
<evidence type="ECO:0000259" key="3">
    <source>
        <dbReference type="PROSITE" id="PS50090"/>
    </source>
</evidence>
<evidence type="ECO:0000256" key="2">
    <source>
        <dbReference type="ARBA" id="ARBA00023125"/>
    </source>
</evidence>
<dbReference type="InterPro" id="IPR050560">
    <property type="entry name" value="MYB_TF"/>
</dbReference>
<feature type="domain" description="HTH myb-type" evidence="4">
    <location>
        <begin position="22"/>
        <end position="73"/>
    </location>
</feature>
<dbReference type="InterPro" id="IPR009057">
    <property type="entry name" value="Homeodomain-like_sf"/>
</dbReference>
<evidence type="ECO:0000259" key="4">
    <source>
        <dbReference type="PROSITE" id="PS51294"/>
    </source>
</evidence>
<dbReference type="EMBL" id="OZ075124">
    <property type="protein sequence ID" value="CAL4921686.1"/>
    <property type="molecule type" value="Genomic_DNA"/>
</dbReference>